<keyword evidence="2" id="KW-1185">Reference proteome</keyword>
<dbReference type="AlphaFoldDB" id="A0A0V8HPS5"/>
<dbReference type="OrthoDB" id="7068172at2"/>
<evidence type="ECO:0000313" key="2">
    <source>
        <dbReference type="Proteomes" id="UP000181997"/>
    </source>
</evidence>
<evidence type="ECO:0000313" key="1">
    <source>
        <dbReference type="EMBL" id="SCB76856.1"/>
    </source>
</evidence>
<reference evidence="2" key="1">
    <citation type="submission" date="2016-08" db="EMBL/GenBank/DDBJ databases">
        <authorList>
            <person name="Varghese N."/>
            <person name="Submissions Spin"/>
        </authorList>
    </citation>
    <scope>NUCLEOTIDE SEQUENCE [LARGE SCALE GENOMIC DNA]</scope>
    <source>
        <strain evidence="2">SGD-1123</strain>
    </source>
</reference>
<protein>
    <recommendedName>
        <fullName evidence="3">RES domain-containing protein</fullName>
    </recommendedName>
</protein>
<organism evidence="1 2">
    <name type="scientific">[Bacillus] enclensis</name>
    <dbReference type="NCBI Taxonomy" id="1402860"/>
    <lineage>
        <taxon>Bacteria</taxon>
        <taxon>Bacillati</taxon>
        <taxon>Bacillota</taxon>
        <taxon>Bacilli</taxon>
        <taxon>Bacillales</taxon>
        <taxon>Bacillaceae</taxon>
        <taxon>Rossellomorea</taxon>
    </lineage>
</organism>
<accession>A0A0V8HPS5</accession>
<dbReference type="EMBL" id="FMAU01000001">
    <property type="protein sequence ID" value="SCB76856.1"/>
    <property type="molecule type" value="Genomic_DNA"/>
</dbReference>
<sequence>MDKCVEYLEENMKLPLTYEGDFFNYISNYLEGYRIAVEQLEHNLGSDTTAKIKTVSYAVSNAVLEYFKGNPASAYHDFSDVLNDIEKELTGLNIAESSLTYFRIRENNGGSSHNFTRGEMFHIPFELRSLVSTQRFSIPGLPSIYLGSTLYVCWEEMNRPNFKNLNCSMYKSRKTLTLIDLGIPPLFIAKYCDQKLKKGENALVENILKTYFLLWPLIAASSVKVNKKNHPFKPEYIIPQLLLQYVTNEKEFDGIRYLSVNTSYSPNNYLLHHNYVFPAKTVEEEGHCKELLDYFELTPGIPWQFFEIHNSQGLPSGEEYTHEKQLEIEGVPSIQYGKTDFGKFERFLSSVVSVGKVNS</sequence>
<evidence type="ECO:0008006" key="3">
    <source>
        <dbReference type="Google" id="ProtNLM"/>
    </source>
</evidence>
<proteinExistence type="predicted"/>
<dbReference type="Proteomes" id="UP000181997">
    <property type="component" value="Unassembled WGS sequence"/>
</dbReference>
<gene>
    <name evidence="1" type="ORF">GA0061094_0376</name>
</gene>
<dbReference type="RefSeq" id="WP_058297278.1">
    <property type="nucleotide sequence ID" value="NZ_FMAU01000001.1"/>
</dbReference>
<name>A0A0V8HPS5_9BACI</name>